<keyword evidence="1" id="KW-1133">Transmembrane helix</keyword>
<sequence length="158" mass="17903">MKKVYSIFYFFLILAAIILIAIYFRTRAVDRNIQTVSIMGKEFKIELAKSSSEHEKGLMDRTHLDGDAGMLFVFKKTEIQTFWMKNTLIPLDIIWIDDGKIVDIKTLQPAGQSPLGGAPSDNIPQYKSKAKANFVLEINAGLAEKYGFKVGDEVKFNY</sequence>
<evidence type="ECO:0008006" key="4">
    <source>
        <dbReference type="Google" id="ProtNLM"/>
    </source>
</evidence>
<dbReference type="InterPro" id="IPR038695">
    <property type="entry name" value="Saro_0823-like_sf"/>
</dbReference>
<dbReference type="EMBL" id="CP011213">
    <property type="protein sequence ID" value="AKM81962.1"/>
    <property type="molecule type" value="Genomic_DNA"/>
</dbReference>
<organism evidence="2 3">
    <name type="scientific">Berkelbacteria bacterium GW2011_GWE1_39_12</name>
    <dbReference type="NCBI Taxonomy" id="1618337"/>
    <lineage>
        <taxon>Bacteria</taxon>
        <taxon>Candidatus Berkelbacteria</taxon>
    </lineage>
</organism>
<dbReference type="Proteomes" id="UP000035648">
    <property type="component" value="Chromosome"/>
</dbReference>
<evidence type="ECO:0000313" key="2">
    <source>
        <dbReference type="EMBL" id="AKM81962.1"/>
    </source>
</evidence>
<dbReference type="AlphaFoldDB" id="A0A0G4B4N2"/>
<dbReference type="InterPro" id="IPR003795">
    <property type="entry name" value="DUF192"/>
</dbReference>
<keyword evidence="1" id="KW-0812">Transmembrane</keyword>
<proteinExistence type="predicted"/>
<dbReference type="PANTHER" id="PTHR37953:SF1">
    <property type="entry name" value="UPF0127 PROTEIN MJ1496"/>
    <property type="match status" value="1"/>
</dbReference>
<dbReference type="Pfam" id="PF02643">
    <property type="entry name" value="DUF192"/>
    <property type="match status" value="1"/>
</dbReference>
<dbReference type="PANTHER" id="PTHR37953">
    <property type="entry name" value="UPF0127 PROTEIN MJ1496"/>
    <property type="match status" value="1"/>
</dbReference>
<dbReference type="KEGG" id="bbgw:UT28_C0001G0150"/>
<protein>
    <recommendedName>
        <fullName evidence="4">DUF192 domain-containing protein</fullName>
    </recommendedName>
</protein>
<keyword evidence="1" id="KW-0472">Membrane</keyword>
<evidence type="ECO:0000256" key="1">
    <source>
        <dbReference type="SAM" id="Phobius"/>
    </source>
</evidence>
<name>A0A0G4B4N2_9BACT</name>
<accession>A0A0G4B4N2</accession>
<gene>
    <name evidence="2" type="ORF">UT28_C0001G0150</name>
</gene>
<feature type="transmembrane region" description="Helical" evidence="1">
    <location>
        <begin position="6"/>
        <end position="24"/>
    </location>
</feature>
<evidence type="ECO:0000313" key="3">
    <source>
        <dbReference type="Proteomes" id="UP000035648"/>
    </source>
</evidence>
<dbReference type="Gene3D" id="2.60.120.1140">
    <property type="entry name" value="Protein of unknown function DUF192"/>
    <property type="match status" value="1"/>
</dbReference>
<reference evidence="2 3" key="1">
    <citation type="journal article" date="2015" name="Nature">
        <title>rRNA introns, odd ribosomes, and small enigmatic genomes across a large radiation of phyla.</title>
        <authorList>
            <person name="Brown C.T."/>
            <person name="Hug L.A."/>
            <person name="Thomas B.C."/>
            <person name="Sharon I."/>
            <person name="Castelle C.J."/>
            <person name="Singh A."/>
            <person name="Wilkins M.J."/>
            <person name="Williams K.H."/>
            <person name="Banfield J.F."/>
        </authorList>
    </citation>
    <scope>NUCLEOTIDE SEQUENCE [LARGE SCALE GENOMIC DNA]</scope>
</reference>